<proteinExistence type="inferred from homology"/>
<dbReference type="Proteomes" id="UP001178507">
    <property type="component" value="Unassembled WGS sequence"/>
</dbReference>
<feature type="domain" description="Threonine/serine exporter-like N-terminal" evidence="3">
    <location>
        <begin position="91"/>
        <end position="326"/>
    </location>
</feature>
<keyword evidence="2" id="KW-1133">Transmembrane helix</keyword>
<feature type="transmembrane region" description="Helical" evidence="2">
    <location>
        <begin position="272"/>
        <end position="294"/>
    </location>
</feature>
<feature type="transmembrane region" description="Helical" evidence="2">
    <location>
        <begin position="383"/>
        <end position="401"/>
    </location>
</feature>
<reference evidence="4" key="1">
    <citation type="submission" date="2023-08" db="EMBL/GenBank/DDBJ databases">
        <authorList>
            <person name="Chen Y."/>
            <person name="Shah S."/>
            <person name="Dougan E. K."/>
            <person name="Thang M."/>
            <person name="Chan C."/>
        </authorList>
    </citation>
    <scope>NUCLEOTIDE SEQUENCE</scope>
</reference>
<evidence type="ECO:0000259" key="3">
    <source>
        <dbReference type="Pfam" id="PF06738"/>
    </source>
</evidence>
<feature type="transmembrane region" description="Helical" evidence="2">
    <location>
        <begin position="413"/>
        <end position="432"/>
    </location>
</feature>
<comment type="similarity">
    <text evidence="1">Belongs to the ThrE exporter (TC 2.A.79) family.</text>
</comment>
<dbReference type="InterPro" id="IPR010619">
    <property type="entry name" value="ThrE-like_N"/>
</dbReference>
<evidence type="ECO:0000256" key="2">
    <source>
        <dbReference type="SAM" id="Phobius"/>
    </source>
</evidence>
<keyword evidence="2" id="KW-0472">Membrane</keyword>
<dbReference type="EMBL" id="CAUJNA010003380">
    <property type="protein sequence ID" value="CAJ1400648.1"/>
    <property type="molecule type" value="Genomic_DNA"/>
</dbReference>
<feature type="transmembrane region" description="Helical" evidence="2">
    <location>
        <begin position="243"/>
        <end position="260"/>
    </location>
</feature>
<accession>A0AA36J8X7</accession>
<dbReference type="PANTHER" id="PTHR31082:SF4">
    <property type="entry name" value="PHEROMONE-REGULATED MEMBRANE PROTEIN 10"/>
    <property type="match status" value="1"/>
</dbReference>
<dbReference type="AlphaFoldDB" id="A0AA36J8X7"/>
<feature type="transmembrane region" description="Helical" evidence="2">
    <location>
        <begin position="306"/>
        <end position="327"/>
    </location>
</feature>
<evidence type="ECO:0000256" key="1">
    <source>
        <dbReference type="ARBA" id="ARBA00034125"/>
    </source>
</evidence>
<keyword evidence="2" id="KW-0812">Transmembrane</keyword>
<dbReference type="InterPro" id="IPR051361">
    <property type="entry name" value="ThrE/Ser_Exporter"/>
</dbReference>
<dbReference type="PANTHER" id="PTHR31082">
    <property type="entry name" value="PHEROMONE-REGULATED MEMBRANE PROTEIN 10"/>
    <property type="match status" value="1"/>
</dbReference>
<organism evidence="4 5">
    <name type="scientific">Effrenium voratum</name>
    <dbReference type="NCBI Taxonomy" id="2562239"/>
    <lineage>
        <taxon>Eukaryota</taxon>
        <taxon>Sar</taxon>
        <taxon>Alveolata</taxon>
        <taxon>Dinophyceae</taxon>
        <taxon>Suessiales</taxon>
        <taxon>Symbiodiniaceae</taxon>
        <taxon>Effrenium</taxon>
    </lineage>
</organism>
<sequence>MLDAMDGVDSESEGEDERVPLVYIDFDGFPDVEHLLMSLSAIHEAERGVQDSLRSARTRSPVAPRQMLTHADIHQMYAVHGAEHFAEMVNLVLKLSLAMMTFGQTAADTEDIILSVSSSIGLPVIHFQVGLNSLDASFHGGIVHKLGFSRGLDADKLAATISLASLIANKVGNVQGAVDLLDEIFSHRAPYGVVIQKASFYGLSVLAALAAFMGTSEDVLAVAIIMPAVMLVQSCCRRFCSELEAFAVALAVGGLTPAVARLLHLPLCDVPVIYLSPLLTYLPGSQLTYGAYEIQFGCLHNGVSQLGSCVVRCMFLSLALLLGWQFFGHRFYTGPTASAAAASMVPVNMSCMFPYSWEVVFLAWNVPLLLVALIGLNLPLKKMWAPMLIAYGSLLVYIVLLKHPAVAGGIPDRIIDCIALFIAANMACLYEYKTATPAVLAILPVLLILAPGSKVVLSVLASMQGAKLSVQMEPVLDLMLQGVAYAAGLTLALHFWRPFLRRKARKRCQQHMY</sequence>
<dbReference type="GO" id="GO:0022857">
    <property type="term" value="F:transmembrane transporter activity"/>
    <property type="evidence" value="ECO:0007669"/>
    <property type="project" value="InterPro"/>
</dbReference>
<feature type="transmembrane region" description="Helical" evidence="2">
    <location>
        <begin position="439"/>
        <end position="463"/>
    </location>
</feature>
<feature type="transmembrane region" description="Helical" evidence="2">
    <location>
        <begin position="355"/>
        <end position="376"/>
    </location>
</feature>
<evidence type="ECO:0000313" key="4">
    <source>
        <dbReference type="EMBL" id="CAJ1400648.1"/>
    </source>
</evidence>
<keyword evidence="5" id="KW-1185">Reference proteome</keyword>
<feature type="transmembrane region" description="Helical" evidence="2">
    <location>
        <begin position="475"/>
        <end position="496"/>
    </location>
</feature>
<gene>
    <name evidence="4" type="ORF">EVOR1521_LOCUS23953</name>
</gene>
<name>A0AA36J8X7_9DINO</name>
<protein>
    <recommendedName>
        <fullName evidence="3">Threonine/serine exporter-like N-terminal domain-containing protein</fullName>
    </recommendedName>
</protein>
<comment type="caution">
    <text evidence="4">The sequence shown here is derived from an EMBL/GenBank/DDBJ whole genome shotgun (WGS) entry which is preliminary data.</text>
</comment>
<evidence type="ECO:0000313" key="5">
    <source>
        <dbReference type="Proteomes" id="UP001178507"/>
    </source>
</evidence>
<dbReference type="Pfam" id="PF06738">
    <property type="entry name" value="ThrE"/>
    <property type="match status" value="1"/>
</dbReference>
<feature type="transmembrane region" description="Helical" evidence="2">
    <location>
        <begin position="219"/>
        <end position="236"/>
    </location>
</feature>